<dbReference type="InterPro" id="IPR023198">
    <property type="entry name" value="PGP-like_dom2"/>
</dbReference>
<dbReference type="PANTHER" id="PTHR43481">
    <property type="entry name" value="FRUCTOSE-1-PHOSPHATE PHOSPHATASE"/>
    <property type="match status" value="1"/>
</dbReference>
<dbReference type="AlphaFoldDB" id="A0A2T9ZIS7"/>
<accession>A0A2T9ZIS7</accession>
<protein>
    <submittedName>
        <fullName evidence="1">Uncharacterized protein</fullName>
    </submittedName>
</protein>
<dbReference type="SFLD" id="SFLDG01129">
    <property type="entry name" value="C1.5:_HAD__Beta-PGM__Phosphata"/>
    <property type="match status" value="1"/>
</dbReference>
<dbReference type="OrthoDB" id="40579at2759"/>
<sequence length="222" mass="24476">MVNKLTVDGILFDLDGTLINTVECVEIHWRKLCKKYNVDADELLKYCHGVQTIQVLRTFFPKELATTETVRELEDVVMNDLNGVYVVPGGRELLQKLDPSTWGIVTSGTAAMASKRLNQMNLPIPRCYLTADITTKSKPDPEGYARGAELLGFKPKNCLVFEDAIAGVKAGVAAGCTVIGITSAYTREQLIEAGAAFCITDYTELEVTLENRKIVVSLKEQK</sequence>
<dbReference type="InterPro" id="IPR041492">
    <property type="entry name" value="HAD_2"/>
</dbReference>
<dbReference type="PANTHER" id="PTHR43481:SF4">
    <property type="entry name" value="GLYCEROL-1-PHOSPHATE PHOSPHOHYDROLASE 1-RELATED"/>
    <property type="match status" value="1"/>
</dbReference>
<dbReference type="Proteomes" id="UP000245609">
    <property type="component" value="Unassembled WGS sequence"/>
</dbReference>
<dbReference type="Gene3D" id="3.40.50.1000">
    <property type="entry name" value="HAD superfamily/HAD-like"/>
    <property type="match status" value="1"/>
</dbReference>
<evidence type="ECO:0000313" key="1">
    <source>
        <dbReference type="EMBL" id="PVV04516.1"/>
    </source>
</evidence>
<dbReference type="EMBL" id="MBFS01000113">
    <property type="protein sequence ID" value="PVV04516.1"/>
    <property type="molecule type" value="Genomic_DNA"/>
</dbReference>
<dbReference type="GO" id="GO:0050308">
    <property type="term" value="F:sugar-phosphatase activity"/>
    <property type="evidence" value="ECO:0007669"/>
    <property type="project" value="TreeGrafter"/>
</dbReference>
<dbReference type="SFLD" id="SFLDS00003">
    <property type="entry name" value="Haloacid_Dehalogenase"/>
    <property type="match status" value="1"/>
</dbReference>
<dbReference type="InterPro" id="IPR006439">
    <property type="entry name" value="HAD-SF_hydro_IA"/>
</dbReference>
<keyword evidence="2" id="KW-1185">Reference proteome</keyword>
<dbReference type="STRING" id="133381.A0A2T9ZIS7"/>
<organism evidence="1 2">
    <name type="scientific">Smittium megazygosporum</name>
    <dbReference type="NCBI Taxonomy" id="133381"/>
    <lineage>
        <taxon>Eukaryota</taxon>
        <taxon>Fungi</taxon>
        <taxon>Fungi incertae sedis</taxon>
        <taxon>Zoopagomycota</taxon>
        <taxon>Kickxellomycotina</taxon>
        <taxon>Harpellomycetes</taxon>
        <taxon>Harpellales</taxon>
        <taxon>Legeriomycetaceae</taxon>
        <taxon>Smittium</taxon>
    </lineage>
</organism>
<dbReference type="InterPro" id="IPR036412">
    <property type="entry name" value="HAD-like_sf"/>
</dbReference>
<dbReference type="SUPFAM" id="SSF56784">
    <property type="entry name" value="HAD-like"/>
    <property type="match status" value="1"/>
</dbReference>
<dbReference type="InterPro" id="IPR051806">
    <property type="entry name" value="HAD-like_SPP"/>
</dbReference>
<gene>
    <name evidence="1" type="ORF">BB560_000976</name>
</gene>
<dbReference type="Pfam" id="PF13419">
    <property type="entry name" value="HAD_2"/>
    <property type="match status" value="1"/>
</dbReference>
<comment type="caution">
    <text evidence="1">The sequence shown here is derived from an EMBL/GenBank/DDBJ whole genome shotgun (WGS) entry which is preliminary data.</text>
</comment>
<name>A0A2T9ZIS7_9FUNG</name>
<dbReference type="NCBIfam" id="TIGR01509">
    <property type="entry name" value="HAD-SF-IA-v3"/>
    <property type="match status" value="1"/>
</dbReference>
<dbReference type="InterPro" id="IPR023214">
    <property type="entry name" value="HAD_sf"/>
</dbReference>
<evidence type="ECO:0000313" key="2">
    <source>
        <dbReference type="Proteomes" id="UP000245609"/>
    </source>
</evidence>
<reference evidence="1 2" key="1">
    <citation type="journal article" date="2018" name="MBio">
        <title>Comparative Genomics Reveals the Core Gene Toolbox for the Fungus-Insect Symbiosis.</title>
        <authorList>
            <person name="Wang Y."/>
            <person name="Stata M."/>
            <person name="Wang W."/>
            <person name="Stajich J.E."/>
            <person name="White M.M."/>
            <person name="Moncalvo J.M."/>
        </authorList>
    </citation>
    <scope>NUCLEOTIDE SEQUENCE [LARGE SCALE GENOMIC DNA]</scope>
    <source>
        <strain evidence="1 2">SC-DP-2</strain>
    </source>
</reference>
<dbReference type="Gene3D" id="1.10.150.240">
    <property type="entry name" value="Putative phosphatase, domain 2"/>
    <property type="match status" value="1"/>
</dbReference>
<proteinExistence type="predicted"/>